<gene>
    <name evidence="2" type="ORF">M9458_019954</name>
</gene>
<dbReference type="Proteomes" id="UP001529510">
    <property type="component" value="Unassembled WGS sequence"/>
</dbReference>
<evidence type="ECO:0000313" key="3">
    <source>
        <dbReference type="Proteomes" id="UP001529510"/>
    </source>
</evidence>
<accession>A0ABD0QDI4</accession>
<feature type="region of interest" description="Disordered" evidence="1">
    <location>
        <begin position="1"/>
        <end position="21"/>
    </location>
</feature>
<comment type="caution">
    <text evidence="2">The sequence shown here is derived from an EMBL/GenBank/DDBJ whole genome shotgun (WGS) entry which is preliminary data.</text>
</comment>
<protein>
    <submittedName>
        <fullName evidence="2">Uncharacterized protein</fullName>
    </submittedName>
</protein>
<proteinExistence type="predicted"/>
<sequence>MSAAVSEGQEPPISTGNPEGLSVKDVNQMIMEFLMFMIRAIVLCYPVYLTGSLGLSISWILLSMLMWTMWKNNRKWKVQRIDTAIDFVENEKDVINTELKAMNMPAW</sequence>
<dbReference type="InterPro" id="IPR051634">
    <property type="entry name" value="Extended_Synaptotagmin"/>
</dbReference>
<dbReference type="PANTHER" id="PTHR45761">
    <property type="entry name" value="EXTENDED SYNAPTOTAGMIN-LIKE PROTEIN 2, ISOFORM C"/>
    <property type="match status" value="1"/>
</dbReference>
<organism evidence="2 3">
    <name type="scientific">Cirrhinus mrigala</name>
    <name type="common">Mrigala</name>
    <dbReference type="NCBI Taxonomy" id="683832"/>
    <lineage>
        <taxon>Eukaryota</taxon>
        <taxon>Metazoa</taxon>
        <taxon>Chordata</taxon>
        <taxon>Craniata</taxon>
        <taxon>Vertebrata</taxon>
        <taxon>Euteleostomi</taxon>
        <taxon>Actinopterygii</taxon>
        <taxon>Neopterygii</taxon>
        <taxon>Teleostei</taxon>
        <taxon>Ostariophysi</taxon>
        <taxon>Cypriniformes</taxon>
        <taxon>Cyprinidae</taxon>
        <taxon>Labeoninae</taxon>
        <taxon>Labeonini</taxon>
        <taxon>Cirrhinus</taxon>
    </lineage>
</organism>
<dbReference type="PANTHER" id="PTHR45761:SF4">
    <property type="entry name" value="EXTENDED SYNAPTOTAGMIN-3"/>
    <property type="match status" value="1"/>
</dbReference>
<dbReference type="EMBL" id="JAMKFB020000009">
    <property type="protein sequence ID" value="KAL0184258.1"/>
    <property type="molecule type" value="Genomic_DNA"/>
</dbReference>
<keyword evidence="3" id="KW-1185">Reference proteome</keyword>
<feature type="non-terminal residue" evidence="2">
    <location>
        <position position="107"/>
    </location>
</feature>
<dbReference type="AlphaFoldDB" id="A0ABD0QDI4"/>
<evidence type="ECO:0000256" key="1">
    <source>
        <dbReference type="SAM" id="MobiDB-lite"/>
    </source>
</evidence>
<name>A0ABD0QDI4_CIRMR</name>
<reference evidence="2 3" key="1">
    <citation type="submission" date="2024-05" db="EMBL/GenBank/DDBJ databases">
        <title>Genome sequencing and assembly of Indian major carp, Cirrhinus mrigala (Hamilton, 1822).</title>
        <authorList>
            <person name="Mohindra V."/>
            <person name="Chowdhury L.M."/>
            <person name="Lal K."/>
            <person name="Jena J.K."/>
        </authorList>
    </citation>
    <scope>NUCLEOTIDE SEQUENCE [LARGE SCALE GENOMIC DNA]</scope>
    <source>
        <strain evidence="2">CM1030</strain>
        <tissue evidence="2">Blood</tissue>
    </source>
</reference>
<evidence type="ECO:0000313" key="2">
    <source>
        <dbReference type="EMBL" id="KAL0184258.1"/>
    </source>
</evidence>